<sequence>MVRDPGRAPSGQPPSQGGQPDRKERHRTHRTGAGEVRTTPSTVGGGRPPTYREGSSDGGSSEGGRPRMFEGGADVAAFTRTQMQEWMGRVLERGLEQFAAYLAIATRLAAKYGPVSVQYQNAERRVEIRREKNVMVTNPFGHQGFAGFRARFKKAFGMYPLPKHTASARAHVIKRVFQFMENGRDIPESEVAGPSNAEAGEDGAADDDFAAATVAGAGAAAAAGTGDGVDDDALTDFSEGLSGAELEEDKHGLTPQQEQHAESGGDDEDDTPPAQPPAPSTVVPAPPAPRTLVPAPPAPRTVVPRPSVRGTVVPSASVARTDAPQPFTAQTPLAARSVVPESSTARTAVT</sequence>
<dbReference type="EMBL" id="JBJQOH010000008">
    <property type="protein sequence ID" value="KAL3676541.1"/>
    <property type="molecule type" value="Genomic_DNA"/>
</dbReference>
<feature type="compositionally biased region" description="Low complexity" evidence="1">
    <location>
        <begin position="300"/>
        <end position="315"/>
    </location>
</feature>
<evidence type="ECO:0000313" key="3">
    <source>
        <dbReference type="Proteomes" id="UP001633002"/>
    </source>
</evidence>
<feature type="compositionally biased region" description="Polar residues" evidence="1">
    <location>
        <begin position="340"/>
        <end position="350"/>
    </location>
</feature>
<dbReference type="AlphaFoldDB" id="A0ABD3GF70"/>
<evidence type="ECO:0000313" key="2">
    <source>
        <dbReference type="EMBL" id="KAL3676541.1"/>
    </source>
</evidence>
<evidence type="ECO:0000256" key="1">
    <source>
        <dbReference type="SAM" id="MobiDB-lite"/>
    </source>
</evidence>
<feature type="region of interest" description="Disordered" evidence="1">
    <location>
        <begin position="1"/>
        <end position="69"/>
    </location>
</feature>
<protein>
    <submittedName>
        <fullName evidence="2">Uncharacterized protein</fullName>
    </submittedName>
</protein>
<gene>
    <name evidence="2" type="ORF">R1sor_026489</name>
</gene>
<name>A0ABD3GF70_9MARC</name>
<organism evidence="2 3">
    <name type="scientific">Riccia sorocarpa</name>
    <dbReference type="NCBI Taxonomy" id="122646"/>
    <lineage>
        <taxon>Eukaryota</taxon>
        <taxon>Viridiplantae</taxon>
        <taxon>Streptophyta</taxon>
        <taxon>Embryophyta</taxon>
        <taxon>Marchantiophyta</taxon>
        <taxon>Marchantiopsida</taxon>
        <taxon>Marchantiidae</taxon>
        <taxon>Marchantiales</taxon>
        <taxon>Ricciaceae</taxon>
        <taxon>Riccia</taxon>
    </lineage>
</organism>
<feature type="region of interest" description="Disordered" evidence="1">
    <location>
        <begin position="246"/>
        <end position="350"/>
    </location>
</feature>
<accession>A0ABD3GF70</accession>
<reference evidence="2 3" key="1">
    <citation type="submission" date="2024-09" db="EMBL/GenBank/DDBJ databases">
        <title>Chromosome-scale assembly of Riccia sorocarpa.</title>
        <authorList>
            <person name="Paukszto L."/>
        </authorList>
    </citation>
    <scope>NUCLEOTIDE SEQUENCE [LARGE SCALE GENOMIC DNA]</scope>
    <source>
        <strain evidence="2">LP-2024</strain>
        <tissue evidence="2">Aerial parts of the thallus</tissue>
    </source>
</reference>
<dbReference type="Proteomes" id="UP001633002">
    <property type="component" value="Unassembled WGS sequence"/>
</dbReference>
<feature type="compositionally biased region" description="Low complexity" evidence="1">
    <location>
        <begin position="9"/>
        <end position="19"/>
    </location>
</feature>
<comment type="caution">
    <text evidence="2">The sequence shown here is derived from an EMBL/GenBank/DDBJ whole genome shotgun (WGS) entry which is preliminary data.</text>
</comment>
<feature type="compositionally biased region" description="Pro residues" evidence="1">
    <location>
        <begin position="273"/>
        <end position="299"/>
    </location>
</feature>
<proteinExistence type="predicted"/>
<keyword evidence="3" id="KW-1185">Reference proteome</keyword>